<evidence type="ECO:0000256" key="8">
    <source>
        <dbReference type="ARBA" id="ARBA00022801"/>
    </source>
</evidence>
<evidence type="ECO:0000256" key="2">
    <source>
        <dbReference type="ARBA" id="ARBA00004496"/>
    </source>
</evidence>
<feature type="binding site" evidence="14">
    <location>
        <position position="205"/>
    </location>
    <ligand>
        <name>substrate</name>
    </ligand>
</feature>
<accession>A0A9W8KVK5</accession>
<dbReference type="Gene3D" id="3.30.200.40">
    <property type="entry name" value="Scavenger mRNA decapping enzyme, N-terminal domain"/>
    <property type="match status" value="1"/>
</dbReference>
<dbReference type="InterPro" id="IPR019808">
    <property type="entry name" value="Histidine_triad_CS"/>
</dbReference>
<dbReference type="EC" id="3.6.1.59" evidence="4"/>
<keyword evidence="7" id="KW-0597">Phosphoprotein</keyword>
<evidence type="ECO:0000256" key="10">
    <source>
        <dbReference type="ARBA" id="ARBA00029885"/>
    </source>
</evidence>
<dbReference type="GO" id="GO:0140932">
    <property type="term" value="F:5'-(N(7)-methyl 5'-triphosphoguanosine)-[mRNA] diphosphatase activity"/>
    <property type="evidence" value="ECO:0007669"/>
    <property type="project" value="UniProtKB-EC"/>
</dbReference>
<comment type="catalytic activity">
    <reaction evidence="12">
        <text>a 5'-end (N(7)-methyl 5'-triphosphoguanosine)-ribonucleoside in mRNA + H2O = N(7)-methyl-GMP + a 5'-end diphospho-ribonucleoside in mRNA + 2 H(+)</text>
        <dbReference type="Rhea" id="RHEA:65388"/>
        <dbReference type="Rhea" id="RHEA-COMP:17165"/>
        <dbReference type="Rhea" id="RHEA-COMP:17167"/>
        <dbReference type="ChEBI" id="CHEBI:15377"/>
        <dbReference type="ChEBI" id="CHEBI:15378"/>
        <dbReference type="ChEBI" id="CHEBI:58285"/>
        <dbReference type="ChEBI" id="CHEBI:156461"/>
        <dbReference type="ChEBI" id="CHEBI:167616"/>
        <dbReference type="EC" id="3.6.1.59"/>
    </reaction>
</comment>
<dbReference type="OrthoDB" id="10264956at2759"/>
<gene>
    <name evidence="15" type="ORF">GGI25_005604</name>
</gene>
<comment type="similarity">
    <text evidence="3">Belongs to the HIT family.</text>
</comment>
<reference evidence="15" key="1">
    <citation type="submission" date="2022-07" db="EMBL/GenBank/DDBJ databases">
        <title>Phylogenomic reconstructions and comparative analyses of Kickxellomycotina fungi.</title>
        <authorList>
            <person name="Reynolds N.K."/>
            <person name="Stajich J.E."/>
            <person name="Barry K."/>
            <person name="Grigoriev I.V."/>
            <person name="Crous P."/>
            <person name="Smith M.E."/>
        </authorList>
    </citation>
    <scope>NUCLEOTIDE SEQUENCE</scope>
    <source>
        <strain evidence="15">NRRL 3115</strain>
    </source>
</reference>
<feature type="binding site" evidence="14">
    <location>
        <position position="173"/>
    </location>
    <ligand>
        <name>substrate</name>
    </ligand>
</feature>
<dbReference type="PROSITE" id="PS00892">
    <property type="entry name" value="HIT_1"/>
    <property type="match status" value="1"/>
</dbReference>
<dbReference type="GO" id="GO:0000932">
    <property type="term" value="C:P-body"/>
    <property type="evidence" value="ECO:0007669"/>
    <property type="project" value="TreeGrafter"/>
</dbReference>
<evidence type="ECO:0000256" key="11">
    <source>
        <dbReference type="ARBA" id="ARBA00030609"/>
    </source>
</evidence>
<evidence type="ECO:0000313" key="16">
    <source>
        <dbReference type="Proteomes" id="UP001151518"/>
    </source>
</evidence>
<evidence type="ECO:0000256" key="3">
    <source>
        <dbReference type="ARBA" id="ARBA00010208"/>
    </source>
</evidence>
<dbReference type="SUPFAM" id="SSF54197">
    <property type="entry name" value="HIT-like"/>
    <property type="match status" value="1"/>
</dbReference>
<evidence type="ECO:0000256" key="13">
    <source>
        <dbReference type="PIRSR" id="PIRSR028973-1"/>
    </source>
</evidence>
<dbReference type="PIRSF" id="PIRSF028973">
    <property type="entry name" value="Scavenger_mRNA_decap_enz"/>
    <property type="match status" value="1"/>
</dbReference>
<dbReference type="GO" id="GO:0000290">
    <property type="term" value="P:deadenylation-dependent decapping of nuclear-transcribed mRNA"/>
    <property type="evidence" value="ECO:0007669"/>
    <property type="project" value="InterPro"/>
</dbReference>
<dbReference type="InterPro" id="IPR011145">
    <property type="entry name" value="Scavenger_mRNA_decap_enz_N"/>
</dbReference>
<evidence type="ECO:0000256" key="14">
    <source>
        <dbReference type="PIRSR" id="PIRSR028973-2"/>
    </source>
</evidence>
<evidence type="ECO:0000256" key="4">
    <source>
        <dbReference type="ARBA" id="ARBA00012520"/>
    </source>
</evidence>
<evidence type="ECO:0000256" key="7">
    <source>
        <dbReference type="ARBA" id="ARBA00022553"/>
    </source>
</evidence>
<keyword evidence="8" id="KW-0378">Hydrolase</keyword>
<protein>
    <recommendedName>
        <fullName evidence="5">m7GpppX diphosphatase</fullName>
        <ecNumber evidence="4">3.6.1.59</ecNumber>
    </recommendedName>
    <alternativeName>
        <fullName evidence="11">Decapping scavenger enzyme</fullName>
    </alternativeName>
    <alternativeName>
        <fullName evidence="10">Scavenger mRNA-decapping enzyme DcpS</fullName>
    </alternativeName>
</protein>
<dbReference type="AlphaFoldDB" id="A0A9W8KVK5"/>
<feature type="binding site" evidence="14">
    <location>
        <begin position="265"/>
        <end position="276"/>
    </location>
    <ligand>
        <name>substrate</name>
    </ligand>
</feature>
<sequence length="335" mass="38124">MTTRLSSTEVTPHQHTTTIEHLLRRFQLKEVLDEDPSSKTIWLLGYISASTSDDMVVSGSKAAVVTLERLSFSAQAIGNLCVGTSNGTADSLLLSSLILDSAEHNDIYSWATGIVGATAFKPDIRVALIYPATQKHIDKHRRQQRKLIRETPELYAQVTKPYIDAQPASRIQWVYNILSKKMESERIVLEDPDPVDGFVILPDLKWDASNTNSMYLVAISQRRDVRSLRDLTQEHLPMLKNIACKAEHAAQKYGVSPDQLRLYIHYQPSYYHFHVHITNVNFEGRGMLAGRAHILDSVIHNIECISPDYYQRAMIPFVLGSTDELWKHWQLQEQE</sequence>
<dbReference type="PANTHER" id="PTHR12978:SF0">
    <property type="entry name" value="M7GPPPX DIPHOSPHATASE"/>
    <property type="match status" value="1"/>
</dbReference>
<evidence type="ECO:0000256" key="6">
    <source>
        <dbReference type="ARBA" id="ARBA00022490"/>
    </source>
</evidence>
<keyword evidence="9" id="KW-0539">Nucleus</keyword>
<dbReference type="Pfam" id="PF11969">
    <property type="entry name" value="DcpS_C"/>
    <property type="match status" value="1"/>
</dbReference>
<dbReference type="InterPro" id="IPR008594">
    <property type="entry name" value="DcpS/DCS2"/>
</dbReference>
<dbReference type="Pfam" id="PF05652">
    <property type="entry name" value="DcpS"/>
    <property type="match status" value="1"/>
</dbReference>
<evidence type="ECO:0000256" key="1">
    <source>
        <dbReference type="ARBA" id="ARBA00004123"/>
    </source>
</evidence>
<dbReference type="PANTHER" id="PTHR12978">
    <property type="entry name" value="HISTIDINE TRIAD HIT PROTEIN MEMBER"/>
    <property type="match status" value="1"/>
</dbReference>
<keyword evidence="6" id="KW-0963">Cytoplasm</keyword>
<comment type="caution">
    <text evidence="15">The sequence shown here is derived from an EMBL/GenBank/DDBJ whole genome shotgun (WGS) entry which is preliminary data.</text>
</comment>
<dbReference type="EMBL" id="JANBTW010000109">
    <property type="protein sequence ID" value="KAJ2671118.1"/>
    <property type="molecule type" value="Genomic_DNA"/>
</dbReference>
<feature type="binding site" evidence="14">
    <location>
        <position position="183"/>
    </location>
    <ligand>
        <name>substrate</name>
    </ligand>
</feature>
<organism evidence="15 16">
    <name type="scientific">Coemansia spiralis</name>
    <dbReference type="NCBI Taxonomy" id="417178"/>
    <lineage>
        <taxon>Eukaryota</taxon>
        <taxon>Fungi</taxon>
        <taxon>Fungi incertae sedis</taxon>
        <taxon>Zoopagomycota</taxon>
        <taxon>Kickxellomycotina</taxon>
        <taxon>Kickxellomycetes</taxon>
        <taxon>Kickxellales</taxon>
        <taxon>Kickxellaceae</taxon>
        <taxon>Coemansia</taxon>
    </lineage>
</organism>
<proteinExistence type="inferred from homology"/>
<name>A0A9W8KVK5_9FUNG</name>
<dbReference type="SUPFAM" id="SSF102860">
    <property type="entry name" value="mRNA decapping enzyme DcpS N-terminal domain"/>
    <property type="match status" value="1"/>
</dbReference>
<feature type="binding site" evidence="14">
    <location>
        <position position="203"/>
    </location>
    <ligand>
        <name>substrate</name>
    </ligand>
</feature>
<evidence type="ECO:0000256" key="5">
    <source>
        <dbReference type="ARBA" id="ARBA00015636"/>
    </source>
</evidence>
<dbReference type="GO" id="GO:0000340">
    <property type="term" value="F:RNA 7-methylguanosine cap binding"/>
    <property type="evidence" value="ECO:0007669"/>
    <property type="project" value="TreeGrafter"/>
</dbReference>
<comment type="subcellular location">
    <subcellularLocation>
        <location evidence="2">Cytoplasm</location>
    </subcellularLocation>
    <subcellularLocation>
        <location evidence="1">Nucleus</location>
    </subcellularLocation>
</comment>
<dbReference type="FunFam" id="3.30.428.10:FF:000006">
    <property type="entry name" value="m7GpppX diphosphatase"/>
    <property type="match status" value="1"/>
</dbReference>
<dbReference type="InterPro" id="IPR036265">
    <property type="entry name" value="HIT-like_sf"/>
</dbReference>
<dbReference type="Proteomes" id="UP001151518">
    <property type="component" value="Unassembled WGS sequence"/>
</dbReference>
<evidence type="ECO:0000313" key="15">
    <source>
        <dbReference type="EMBL" id="KAJ2671118.1"/>
    </source>
</evidence>
<feature type="active site" description="Nucleophile" evidence="13">
    <location>
        <position position="274"/>
    </location>
</feature>
<evidence type="ECO:0000256" key="9">
    <source>
        <dbReference type="ARBA" id="ARBA00023242"/>
    </source>
</evidence>
<dbReference type="GO" id="GO:0005634">
    <property type="term" value="C:nucleus"/>
    <property type="evidence" value="ECO:0007669"/>
    <property type="project" value="UniProtKB-SubCell"/>
</dbReference>
<evidence type="ECO:0000256" key="12">
    <source>
        <dbReference type="ARBA" id="ARBA00048222"/>
    </source>
</evidence>
<dbReference type="Gene3D" id="3.30.428.10">
    <property type="entry name" value="HIT-like"/>
    <property type="match status" value="1"/>
</dbReference>